<evidence type="ECO:0000256" key="5">
    <source>
        <dbReference type="ARBA" id="ARBA00010185"/>
    </source>
</evidence>
<gene>
    <name evidence="19" type="ORF">A3770_03p25500</name>
</gene>
<feature type="transmembrane region" description="Helical" evidence="18">
    <location>
        <begin position="80"/>
        <end position="97"/>
    </location>
</feature>
<reference evidence="19 20" key="1">
    <citation type="submission" date="2018-07" db="EMBL/GenBank/DDBJ databases">
        <title>The complete nuclear genome of the prasinophyte Chloropicon primus (CCMP1205).</title>
        <authorList>
            <person name="Pombert J.-F."/>
            <person name="Otis C."/>
            <person name="Turmel M."/>
            <person name="Lemieux C."/>
        </authorList>
    </citation>
    <scope>NUCLEOTIDE SEQUENCE [LARGE SCALE GENOMIC DNA]</scope>
    <source>
        <strain evidence="19 20">CCMP1205</strain>
    </source>
</reference>
<evidence type="ECO:0000256" key="14">
    <source>
        <dbReference type="ARBA" id="ARBA00023209"/>
    </source>
</evidence>
<dbReference type="OrthoDB" id="10260889at2759"/>
<dbReference type="EC" id="2.7.7.41" evidence="6 16"/>
<feature type="compositionally biased region" description="Low complexity" evidence="17">
    <location>
        <begin position="28"/>
        <end position="43"/>
    </location>
</feature>
<keyword evidence="15" id="KW-1208">Phospholipid metabolism</keyword>
<protein>
    <recommendedName>
        <fullName evidence="6 16">Phosphatidate cytidylyltransferase</fullName>
        <ecNumber evidence="6 16">2.7.7.41</ecNumber>
    </recommendedName>
</protein>
<dbReference type="PANTHER" id="PTHR13773">
    <property type="entry name" value="PHOSPHATIDATE CYTIDYLYLTRANSFERASE"/>
    <property type="match status" value="1"/>
</dbReference>
<evidence type="ECO:0000256" key="11">
    <source>
        <dbReference type="ARBA" id="ARBA00022989"/>
    </source>
</evidence>
<feature type="transmembrane region" description="Helical" evidence="18">
    <location>
        <begin position="267"/>
        <end position="283"/>
    </location>
</feature>
<dbReference type="InterPro" id="IPR000374">
    <property type="entry name" value="PC_trans"/>
</dbReference>
<keyword evidence="8 16" id="KW-0808">Transferase</keyword>
<comment type="similarity">
    <text evidence="5 16">Belongs to the CDS family.</text>
</comment>
<dbReference type="GO" id="GO:0004605">
    <property type="term" value="F:phosphatidate cytidylyltransferase activity"/>
    <property type="evidence" value="ECO:0007669"/>
    <property type="project" value="UniProtKB-EC"/>
</dbReference>
<evidence type="ECO:0000256" key="3">
    <source>
        <dbReference type="ARBA" id="ARBA00005119"/>
    </source>
</evidence>
<dbReference type="Pfam" id="PF01148">
    <property type="entry name" value="CTP_transf_1"/>
    <property type="match status" value="1"/>
</dbReference>
<evidence type="ECO:0000256" key="1">
    <source>
        <dbReference type="ARBA" id="ARBA00001698"/>
    </source>
</evidence>
<feature type="compositionally biased region" description="Basic and acidic residues" evidence="17">
    <location>
        <begin position="14"/>
        <end position="27"/>
    </location>
</feature>
<keyword evidence="14" id="KW-0594">Phospholipid biosynthesis</keyword>
<feature type="region of interest" description="Disordered" evidence="17">
    <location>
        <begin position="1"/>
        <end position="49"/>
    </location>
</feature>
<evidence type="ECO:0000256" key="6">
    <source>
        <dbReference type="ARBA" id="ARBA00012487"/>
    </source>
</evidence>
<keyword evidence="9 16" id="KW-0812">Transmembrane</keyword>
<dbReference type="Proteomes" id="UP000316726">
    <property type="component" value="Chromosome 3"/>
</dbReference>
<evidence type="ECO:0000256" key="16">
    <source>
        <dbReference type="RuleBase" id="RU003938"/>
    </source>
</evidence>
<name>A0A5B8MKY4_9CHLO</name>
<dbReference type="STRING" id="1764295.A0A5B8MKY4"/>
<evidence type="ECO:0000256" key="8">
    <source>
        <dbReference type="ARBA" id="ARBA00022679"/>
    </source>
</evidence>
<keyword evidence="13 18" id="KW-0472">Membrane</keyword>
<evidence type="ECO:0000313" key="20">
    <source>
        <dbReference type="Proteomes" id="UP000316726"/>
    </source>
</evidence>
<dbReference type="PANTHER" id="PTHR13773:SF8">
    <property type="entry name" value="PHOSPHATIDATE CYTIDYLYLTRANSFERASE, PHOTORECEPTOR-SPECIFIC"/>
    <property type="match status" value="1"/>
</dbReference>
<feature type="transmembrane region" description="Helical" evidence="18">
    <location>
        <begin position="202"/>
        <end position="221"/>
    </location>
</feature>
<dbReference type="InterPro" id="IPR016720">
    <property type="entry name" value="PC_Trfase_euk"/>
</dbReference>
<evidence type="ECO:0000256" key="15">
    <source>
        <dbReference type="ARBA" id="ARBA00023264"/>
    </source>
</evidence>
<comment type="pathway">
    <text evidence="4">Lipid metabolism.</text>
</comment>
<dbReference type="AlphaFoldDB" id="A0A5B8MKY4"/>
<accession>A0A5B8MKY4</accession>
<comment type="pathway">
    <text evidence="3 16">Phospholipid metabolism; CDP-diacylglycerol biosynthesis; CDP-diacylglycerol from sn-glycerol 3-phosphate: step 3/3.</text>
</comment>
<keyword evidence="7" id="KW-0444">Lipid biosynthesis</keyword>
<dbReference type="GO" id="GO:0016024">
    <property type="term" value="P:CDP-diacylglycerol biosynthetic process"/>
    <property type="evidence" value="ECO:0007669"/>
    <property type="project" value="UniProtKB-UniPathway"/>
</dbReference>
<evidence type="ECO:0000256" key="18">
    <source>
        <dbReference type="SAM" id="Phobius"/>
    </source>
</evidence>
<dbReference type="EMBL" id="CP031036">
    <property type="protein sequence ID" value="QDZ20032.1"/>
    <property type="molecule type" value="Genomic_DNA"/>
</dbReference>
<evidence type="ECO:0000256" key="17">
    <source>
        <dbReference type="SAM" id="MobiDB-lite"/>
    </source>
</evidence>
<evidence type="ECO:0000256" key="13">
    <source>
        <dbReference type="ARBA" id="ARBA00023136"/>
    </source>
</evidence>
<feature type="compositionally biased region" description="Basic residues" evidence="17">
    <location>
        <begin position="1"/>
        <end position="13"/>
    </location>
</feature>
<dbReference type="GO" id="GO:0005789">
    <property type="term" value="C:endoplasmic reticulum membrane"/>
    <property type="evidence" value="ECO:0007669"/>
    <property type="project" value="TreeGrafter"/>
</dbReference>
<keyword evidence="10 16" id="KW-0548">Nucleotidyltransferase</keyword>
<dbReference type="UniPathway" id="UPA00557">
    <property type="reaction ID" value="UER00614"/>
</dbReference>
<evidence type="ECO:0000256" key="9">
    <source>
        <dbReference type="ARBA" id="ARBA00022692"/>
    </source>
</evidence>
<evidence type="ECO:0000256" key="7">
    <source>
        <dbReference type="ARBA" id="ARBA00022516"/>
    </source>
</evidence>
<feature type="transmembrane region" description="Helical" evidence="18">
    <location>
        <begin position="347"/>
        <end position="369"/>
    </location>
</feature>
<evidence type="ECO:0000313" key="19">
    <source>
        <dbReference type="EMBL" id="QDZ20032.1"/>
    </source>
</evidence>
<sequence length="465" mass="51870">MGGGRKVRSRGKGKREILKSHPMELGDSRGSSGEWEVGGSPEEGSPKSEESKFSSLYVRTLSGVALALGFGVIIRLGHLYCLVFLLCIQAVITRELFDLARKTVNMKTEDETKDLPGFRVQQWYIFSVACFYMYGRLLHEIILVEVSSPNSKATTAGKVLMSGLWFVLKRHMLITYFLYVIGFVMGVLSLKKGKLRYQFGQYASTIAIILFVLVQTSFFVANIFDGLIWFVLPCALVIVNDIMAYFAGKGFGRTPLIKLSPKKTMEGFVGGGALTVLLSIPLSEVMSRFEWLTCSRSSFAKENLECRYSQVFEPALYHMTDFIPSVLHQFQESWLSYLDFAFEVKPIVIHGIFLAIFASSIAPFGGFFASGVKRALKIKDFGDSIPGHGGLTDRMDCQCVMAVFSYVWVRNFVDPYSLATAGLLSRILLLDKQSKLALFTRLGYLLHGQGVLPAKVVQELNKIKV</sequence>
<keyword evidence="12" id="KW-0443">Lipid metabolism</keyword>
<feature type="transmembrane region" description="Helical" evidence="18">
    <location>
        <begin position="227"/>
        <end position="247"/>
    </location>
</feature>
<organism evidence="19 20">
    <name type="scientific">Chloropicon primus</name>
    <dbReference type="NCBI Taxonomy" id="1764295"/>
    <lineage>
        <taxon>Eukaryota</taxon>
        <taxon>Viridiplantae</taxon>
        <taxon>Chlorophyta</taxon>
        <taxon>Chloropicophyceae</taxon>
        <taxon>Chloropicales</taxon>
        <taxon>Chloropicaceae</taxon>
        <taxon>Chloropicon</taxon>
    </lineage>
</organism>
<evidence type="ECO:0000256" key="10">
    <source>
        <dbReference type="ARBA" id="ARBA00022695"/>
    </source>
</evidence>
<proteinExistence type="inferred from homology"/>
<evidence type="ECO:0000256" key="2">
    <source>
        <dbReference type="ARBA" id="ARBA00004141"/>
    </source>
</evidence>
<comment type="subcellular location">
    <subcellularLocation>
        <location evidence="2">Membrane</location>
        <topology evidence="2">Multi-pass membrane protein</topology>
    </subcellularLocation>
</comment>
<feature type="transmembrane region" description="Helical" evidence="18">
    <location>
        <begin position="171"/>
        <end position="190"/>
    </location>
</feature>
<dbReference type="PROSITE" id="PS01315">
    <property type="entry name" value="CDS"/>
    <property type="match status" value="1"/>
</dbReference>
<keyword evidence="11 18" id="KW-1133">Transmembrane helix</keyword>
<evidence type="ECO:0000256" key="4">
    <source>
        <dbReference type="ARBA" id="ARBA00005189"/>
    </source>
</evidence>
<comment type="catalytic activity">
    <reaction evidence="1 16">
        <text>a 1,2-diacyl-sn-glycero-3-phosphate + CTP + H(+) = a CDP-1,2-diacyl-sn-glycerol + diphosphate</text>
        <dbReference type="Rhea" id="RHEA:16229"/>
        <dbReference type="ChEBI" id="CHEBI:15378"/>
        <dbReference type="ChEBI" id="CHEBI:33019"/>
        <dbReference type="ChEBI" id="CHEBI:37563"/>
        <dbReference type="ChEBI" id="CHEBI:58332"/>
        <dbReference type="ChEBI" id="CHEBI:58608"/>
        <dbReference type="EC" id="2.7.7.41"/>
    </reaction>
</comment>
<keyword evidence="20" id="KW-1185">Reference proteome</keyword>
<evidence type="ECO:0000256" key="12">
    <source>
        <dbReference type="ARBA" id="ARBA00023098"/>
    </source>
</evidence>